<feature type="compositionally biased region" description="Low complexity" evidence="11">
    <location>
        <begin position="475"/>
        <end position="489"/>
    </location>
</feature>
<name>A0A067QQZ3_ZOONE</name>
<dbReference type="GO" id="GO:0046983">
    <property type="term" value="F:protein dimerization activity"/>
    <property type="evidence" value="ECO:0007669"/>
    <property type="project" value="InterPro"/>
</dbReference>
<accession>A0A067QQZ3</accession>
<feature type="compositionally biased region" description="Polar residues" evidence="11">
    <location>
        <begin position="1"/>
        <end position="13"/>
    </location>
</feature>
<feature type="compositionally biased region" description="Low complexity" evidence="11">
    <location>
        <begin position="92"/>
        <end position="110"/>
    </location>
</feature>
<dbReference type="GO" id="GO:0005789">
    <property type="term" value="C:endoplasmic reticulum membrane"/>
    <property type="evidence" value="ECO:0007669"/>
    <property type="project" value="UniProtKB-SubCell"/>
</dbReference>
<dbReference type="Gene3D" id="4.10.280.10">
    <property type="entry name" value="Helix-loop-helix DNA-binding domain"/>
    <property type="match status" value="1"/>
</dbReference>
<feature type="region of interest" description="Disordered" evidence="11">
    <location>
        <begin position="459"/>
        <end position="501"/>
    </location>
</feature>
<dbReference type="eggNOG" id="KOG2588">
    <property type="taxonomic scope" value="Eukaryota"/>
</dbReference>
<evidence type="ECO:0000256" key="2">
    <source>
        <dbReference type="ARBA" id="ARBA00004477"/>
    </source>
</evidence>
<evidence type="ECO:0000313" key="14">
    <source>
        <dbReference type="EMBL" id="KDR11017.1"/>
    </source>
</evidence>
<dbReference type="STRING" id="136037.A0A067QQZ3"/>
<dbReference type="Pfam" id="PF00010">
    <property type="entry name" value="HLH"/>
    <property type="match status" value="1"/>
</dbReference>
<dbReference type="InterPro" id="IPR036638">
    <property type="entry name" value="HLH_DNA-bd_sf"/>
</dbReference>
<keyword evidence="9" id="KW-0804">Transcription</keyword>
<evidence type="ECO:0000256" key="11">
    <source>
        <dbReference type="SAM" id="MobiDB-lite"/>
    </source>
</evidence>
<evidence type="ECO:0000313" key="15">
    <source>
        <dbReference type="Proteomes" id="UP000027135"/>
    </source>
</evidence>
<dbReference type="CDD" id="cd11394">
    <property type="entry name" value="bHLHzip_SREBP"/>
    <property type="match status" value="1"/>
</dbReference>
<evidence type="ECO:0000256" key="1">
    <source>
        <dbReference type="ARBA" id="ARBA00004123"/>
    </source>
</evidence>
<keyword evidence="4" id="KW-0256">Endoplasmic reticulum</keyword>
<dbReference type="EMBL" id="KK853125">
    <property type="protein sequence ID" value="KDR11017.1"/>
    <property type="molecule type" value="Genomic_DNA"/>
</dbReference>
<dbReference type="GO" id="GO:0000981">
    <property type="term" value="F:DNA-binding transcription factor activity, RNA polymerase II-specific"/>
    <property type="evidence" value="ECO:0007669"/>
    <property type="project" value="TreeGrafter"/>
</dbReference>
<evidence type="ECO:0000256" key="8">
    <source>
        <dbReference type="ARBA" id="ARBA00023136"/>
    </source>
</evidence>
<keyword evidence="15" id="KW-1185">Reference proteome</keyword>
<proteinExistence type="predicted"/>
<dbReference type="PANTHER" id="PTHR46062">
    <property type="entry name" value="STEROL REGULATORY ELEMENT-BINDING PROTEIN"/>
    <property type="match status" value="1"/>
</dbReference>
<evidence type="ECO:0000256" key="7">
    <source>
        <dbReference type="ARBA" id="ARBA00023125"/>
    </source>
</evidence>
<evidence type="ECO:0000256" key="6">
    <source>
        <dbReference type="ARBA" id="ARBA00023015"/>
    </source>
</evidence>
<dbReference type="InParanoid" id="A0A067QQZ3"/>
<dbReference type="OMA" id="QLCQHIP"/>
<feature type="region of interest" description="Disordered" evidence="11">
    <location>
        <begin position="1"/>
        <end position="24"/>
    </location>
</feature>
<feature type="domain" description="BHLH" evidence="13">
    <location>
        <begin position="373"/>
        <end position="423"/>
    </location>
</feature>
<keyword evidence="3 12" id="KW-0812">Transmembrane</keyword>
<evidence type="ECO:0000256" key="4">
    <source>
        <dbReference type="ARBA" id="ARBA00022824"/>
    </source>
</evidence>
<protein>
    <submittedName>
        <fullName evidence="14">Sterol regulatory element-binding protein 1</fullName>
    </submittedName>
</protein>
<organism evidence="14 15">
    <name type="scientific">Zootermopsis nevadensis</name>
    <name type="common">Dampwood termite</name>
    <dbReference type="NCBI Taxonomy" id="136037"/>
    <lineage>
        <taxon>Eukaryota</taxon>
        <taxon>Metazoa</taxon>
        <taxon>Ecdysozoa</taxon>
        <taxon>Arthropoda</taxon>
        <taxon>Hexapoda</taxon>
        <taxon>Insecta</taxon>
        <taxon>Pterygota</taxon>
        <taxon>Neoptera</taxon>
        <taxon>Polyneoptera</taxon>
        <taxon>Dictyoptera</taxon>
        <taxon>Blattodea</taxon>
        <taxon>Blattoidea</taxon>
        <taxon>Termitoidae</taxon>
        <taxon>Termopsidae</taxon>
        <taxon>Zootermopsis</taxon>
    </lineage>
</organism>
<evidence type="ECO:0000256" key="12">
    <source>
        <dbReference type="SAM" id="Phobius"/>
    </source>
</evidence>
<keyword evidence="7" id="KW-0238">DNA-binding</keyword>
<keyword evidence="5 12" id="KW-1133">Transmembrane helix</keyword>
<dbReference type="GO" id="GO:0005634">
    <property type="term" value="C:nucleus"/>
    <property type="evidence" value="ECO:0007669"/>
    <property type="project" value="UniProtKB-SubCell"/>
</dbReference>
<keyword evidence="8 12" id="KW-0472">Membrane</keyword>
<dbReference type="FunCoup" id="A0A067QQZ3">
    <property type="interactions" value="807"/>
</dbReference>
<feature type="transmembrane region" description="Helical" evidence="12">
    <location>
        <begin position="580"/>
        <end position="600"/>
    </location>
</feature>
<reference evidence="14 15" key="1">
    <citation type="journal article" date="2014" name="Nat. Commun.">
        <title>Molecular traces of alternative social organization in a termite genome.</title>
        <authorList>
            <person name="Terrapon N."/>
            <person name="Li C."/>
            <person name="Robertson H.M."/>
            <person name="Ji L."/>
            <person name="Meng X."/>
            <person name="Booth W."/>
            <person name="Chen Z."/>
            <person name="Childers C.P."/>
            <person name="Glastad K.M."/>
            <person name="Gokhale K."/>
            <person name="Gowin J."/>
            <person name="Gronenberg W."/>
            <person name="Hermansen R.A."/>
            <person name="Hu H."/>
            <person name="Hunt B.G."/>
            <person name="Huylmans A.K."/>
            <person name="Khalil S.M."/>
            <person name="Mitchell R.D."/>
            <person name="Munoz-Torres M.C."/>
            <person name="Mustard J.A."/>
            <person name="Pan H."/>
            <person name="Reese J.T."/>
            <person name="Scharf M.E."/>
            <person name="Sun F."/>
            <person name="Vogel H."/>
            <person name="Xiao J."/>
            <person name="Yang W."/>
            <person name="Yang Z."/>
            <person name="Yang Z."/>
            <person name="Zhou J."/>
            <person name="Zhu J."/>
            <person name="Brent C.S."/>
            <person name="Elsik C.G."/>
            <person name="Goodisman M.A."/>
            <person name="Liberles D.A."/>
            <person name="Roe R.M."/>
            <person name="Vargo E.L."/>
            <person name="Vilcinskas A."/>
            <person name="Wang J."/>
            <person name="Bornberg-Bauer E."/>
            <person name="Korb J."/>
            <person name="Zhang G."/>
            <person name="Liebig J."/>
        </authorList>
    </citation>
    <scope>NUCLEOTIDE SEQUENCE [LARGE SCALE GENOMIC DNA]</scope>
    <source>
        <tissue evidence="14">Whole organism</tissue>
    </source>
</reference>
<evidence type="ECO:0000256" key="10">
    <source>
        <dbReference type="ARBA" id="ARBA00023242"/>
    </source>
</evidence>
<dbReference type="PANTHER" id="PTHR46062:SF1">
    <property type="entry name" value="LP12374P"/>
    <property type="match status" value="1"/>
</dbReference>
<evidence type="ECO:0000256" key="3">
    <source>
        <dbReference type="ARBA" id="ARBA00022692"/>
    </source>
</evidence>
<dbReference type="FunFam" id="4.10.280.10:FF:000098">
    <property type="entry name" value="Sterol regulatory element-binding protein"/>
    <property type="match status" value="1"/>
</dbReference>
<keyword evidence="10" id="KW-0539">Nucleus</keyword>
<gene>
    <name evidence="14" type="ORF">L798_14382</name>
</gene>
<evidence type="ECO:0000259" key="13">
    <source>
        <dbReference type="PROSITE" id="PS50888"/>
    </source>
</evidence>
<dbReference type="SMART" id="SM00353">
    <property type="entry name" value="HLH"/>
    <property type="match status" value="1"/>
</dbReference>
<evidence type="ECO:0000256" key="9">
    <source>
        <dbReference type="ARBA" id="ARBA00023163"/>
    </source>
</evidence>
<dbReference type="GO" id="GO:0000978">
    <property type="term" value="F:RNA polymerase II cis-regulatory region sequence-specific DNA binding"/>
    <property type="evidence" value="ECO:0007669"/>
    <property type="project" value="TreeGrafter"/>
</dbReference>
<dbReference type="AlphaFoldDB" id="A0A067QQZ3"/>
<evidence type="ECO:0000256" key="5">
    <source>
        <dbReference type="ARBA" id="ARBA00022989"/>
    </source>
</evidence>
<dbReference type="InterPro" id="IPR011598">
    <property type="entry name" value="bHLH_dom"/>
</dbReference>
<feature type="region of interest" description="Disordered" evidence="11">
    <location>
        <begin position="90"/>
        <end position="111"/>
    </location>
</feature>
<dbReference type="PROSITE" id="PS50888">
    <property type="entry name" value="BHLH"/>
    <property type="match status" value="1"/>
</dbReference>
<comment type="subcellular location">
    <subcellularLocation>
        <location evidence="2">Endoplasmic reticulum membrane</location>
        <topology evidence="2">Multi-pass membrane protein</topology>
    </subcellularLocation>
    <subcellularLocation>
        <location evidence="1">Nucleus</location>
    </subcellularLocation>
</comment>
<sequence>MANSGGWASTQQREMSEFDSGENFSTEDGFNIGELCGLEDLITNCESELFSKNNLFTDDALLSQLVEDPLKIEDDVSFDFLNLPNTLEYISHSHSPQPQPQTSQQPKLQQNHQPLLSNSFHTNSTALPQVAQKSPALIPSQNLIASLPSLTIPTSSSSPLNSPQNTLESGVIHSSMQQRVTAPVCAVTQSPAAILLQPSGVGQSTQQQNQKASLSFGNIQNSVPGQQQIHLQSASATAAALQNSHIQFQLQALKHQKTVKQSSVQNQLLTLQSMRQLPTDNMQQVLVQAQLIKSEPQLSPATVMYTTAPVTGVTVTSSGNPPPPPASIHTLVNTAHGAILATGIPLVLDADKLAINRFAAISQHNREPKVKEGKRSAHNAIERRYRTSINDKIVELKNMIVGNDAKLNKSAILRKAIDYIRYLQNSNAKLKRENMTLKMAAQKPLKELLTDPVTAAEMMKDDCSGPITPPRSDESSPSLSPPHSDSSSLPPSPDDSYCTEVKDEDDDMIGVGVARGMLDHSRMALCMFMLAVVVFNPFGVFLNRYVDRGKDYSSTVVEGRTLQHVDSSESGIWQWVGSSLFLWMFNFIVLLGCLVKLFVYGDPVMPAKSKESVTFWRHRKQADFDLSKGDHAAGDQELRRCLQAFGRSLPGSKLELFTSTVWQIIRQILHRLWIGRWLAKHSGGFFVDSVARREALNSTKELSLVYHRLHQLHLVSGSTDGHCAGFMLAFSAVNMAEASAHLLSAEQIADIYVAAALRVKESCPSFLQFFNRFYLSLARHVCFKGCSQVPMRLQWLFTAYGHRFFLSHRWSYGFVAPSPFSSLGNHTDPLAYVMRAYREHLLEQALQTLVAPGSKLNAYDEEPLKRTQTSDVLTYVHLLMENALASGGHSDVSHPLTSANIQVACSEDELAHWWSGVVGVAAYWLLGENAQAERLYPRVETFPECLDKLTDPLPHAVLAAIRSRKVFLSQSCRHSGNNSVNEAVLSVCNTAGHCLGDSLTYNSCKQDSSMVHLVQLLVCDWLLETRTIVWEEGLEIDGSGAVPVTNAVLTGFQQNLSSLRCLAQHIPSALPRVFLYEAIARMMAGASPGRTQQLLDRSLRHRHSRTSLICGKDKNQQESGGEREHAAALYMACRHLPTPLLSSPGERAGMLAEAAKTLERIGDRKRLQDCYRLMKSLGSSSVTN</sequence>
<dbReference type="Proteomes" id="UP000027135">
    <property type="component" value="Unassembled WGS sequence"/>
</dbReference>
<dbReference type="SUPFAM" id="SSF47459">
    <property type="entry name" value="HLH, helix-loop-helix DNA-binding domain"/>
    <property type="match status" value="1"/>
</dbReference>
<feature type="transmembrane region" description="Helical" evidence="12">
    <location>
        <begin position="524"/>
        <end position="542"/>
    </location>
</feature>
<keyword evidence="6" id="KW-0805">Transcription regulation</keyword>